<proteinExistence type="predicted"/>
<keyword evidence="1" id="KW-0812">Transmembrane</keyword>
<organism evidence="2 3">
    <name type="scientific">Steinernema carpocapsae</name>
    <name type="common">Entomopathogenic nematode</name>
    <dbReference type="NCBI Taxonomy" id="34508"/>
    <lineage>
        <taxon>Eukaryota</taxon>
        <taxon>Metazoa</taxon>
        <taxon>Ecdysozoa</taxon>
        <taxon>Nematoda</taxon>
        <taxon>Chromadorea</taxon>
        <taxon>Rhabditida</taxon>
        <taxon>Tylenchina</taxon>
        <taxon>Panagrolaimomorpha</taxon>
        <taxon>Strongyloidoidea</taxon>
        <taxon>Steinernematidae</taxon>
        <taxon>Steinernema</taxon>
    </lineage>
</organism>
<evidence type="ECO:0000313" key="2">
    <source>
        <dbReference type="EMBL" id="TKR72270.1"/>
    </source>
</evidence>
<dbReference type="Proteomes" id="UP000298663">
    <property type="component" value="Unassembled WGS sequence"/>
</dbReference>
<sequence>MLFTQAIIEHSVIIFLCSISIVVLAAALRRKPPRRVWKECPILCCLLLSALIDASASIIISVEWVLVAIDVIPNQPEYTGILHFTGVAVFSTGWFYDSFTVGVLAQRICYLVFPWKPARTYSGKIVVISFVLPSVFASVFTVINLFTAPVQSVPVPSGCMSINCMTSHTQLIHLLGIASKMFFSVVICSLGIAFNVLLARHQTVFNTGSNQKLNSFTRNVSFLRILLEFLPFTADIVLSGFGIRLSLLIGPFGAMASSMDFCVSSLLYYNFVTKTAKQVVSENPS</sequence>
<protein>
    <recommendedName>
        <fullName evidence="4">G-protein coupled receptors family 1 profile domain-containing protein</fullName>
    </recommendedName>
</protein>
<feature type="transmembrane region" description="Helical" evidence="1">
    <location>
        <begin position="181"/>
        <end position="199"/>
    </location>
</feature>
<feature type="transmembrane region" description="Helical" evidence="1">
    <location>
        <begin position="125"/>
        <end position="146"/>
    </location>
</feature>
<keyword evidence="1" id="KW-0472">Membrane</keyword>
<reference evidence="2 3" key="2">
    <citation type="journal article" date="2019" name="G3 (Bethesda)">
        <title>Hybrid Assembly of the Genome of the Entomopathogenic Nematode Steinernema carpocapsae Identifies the X-Chromosome.</title>
        <authorList>
            <person name="Serra L."/>
            <person name="Macchietto M."/>
            <person name="Macias-Munoz A."/>
            <person name="McGill C.J."/>
            <person name="Rodriguez I.M."/>
            <person name="Rodriguez B."/>
            <person name="Murad R."/>
            <person name="Mortazavi A."/>
        </authorList>
    </citation>
    <scope>NUCLEOTIDE SEQUENCE [LARGE SCALE GENOMIC DNA]</scope>
    <source>
        <strain evidence="2 3">ALL</strain>
    </source>
</reference>
<feature type="transmembrane region" description="Helical" evidence="1">
    <location>
        <begin position="40"/>
        <end position="69"/>
    </location>
</feature>
<evidence type="ECO:0008006" key="4">
    <source>
        <dbReference type="Google" id="ProtNLM"/>
    </source>
</evidence>
<gene>
    <name evidence="2" type="ORF">L596_019744</name>
</gene>
<feature type="transmembrane region" description="Helical" evidence="1">
    <location>
        <begin position="249"/>
        <end position="269"/>
    </location>
</feature>
<feature type="transmembrane region" description="Helical" evidence="1">
    <location>
        <begin position="220"/>
        <end position="243"/>
    </location>
</feature>
<feature type="transmembrane region" description="Helical" evidence="1">
    <location>
        <begin position="6"/>
        <end position="28"/>
    </location>
</feature>
<evidence type="ECO:0000256" key="1">
    <source>
        <dbReference type="SAM" id="Phobius"/>
    </source>
</evidence>
<dbReference type="AlphaFoldDB" id="A0A4U5MRH0"/>
<keyword evidence="3" id="KW-1185">Reference proteome</keyword>
<keyword evidence="1" id="KW-1133">Transmembrane helix</keyword>
<evidence type="ECO:0000313" key="3">
    <source>
        <dbReference type="Proteomes" id="UP000298663"/>
    </source>
</evidence>
<accession>A0A4U5MRH0</accession>
<comment type="caution">
    <text evidence="2">The sequence shown here is derived from an EMBL/GenBank/DDBJ whole genome shotgun (WGS) entry which is preliminary data.</text>
</comment>
<dbReference type="EMBL" id="AZBU02000006">
    <property type="protein sequence ID" value="TKR72270.1"/>
    <property type="molecule type" value="Genomic_DNA"/>
</dbReference>
<name>A0A4U5MRH0_STECR</name>
<reference evidence="2 3" key="1">
    <citation type="journal article" date="2015" name="Genome Biol.">
        <title>Comparative genomics of Steinernema reveals deeply conserved gene regulatory networks.</title>
        <authorList>
            <person name="Dillman A.R."/>
            <person name="Macchietto M."/>
            <person name="Porter C.F."/>
            <person name="Rogers A."/>
            <person name="Williams B."/>
            <person name="Antoshechkin I."/>
            <person name="Lee M.M."/>
            <person name="Goodwin Z."/>
            <person name="Lu X."/>
            <person name="Lewis E.E."/>
            <person name="Goodrich-Blair H."/>
            <person name="Stock S.P."/>
            <person name="Adams B.J."/>
            <person name="Sternberg P.W."/>
            <person name="Mortazavi A."/>
        </authorList>
    </citation>
    <scope>NUCLEOTIDE SEQUENCE [LARGE SCALE GENOMIC DNA]</scope>
    <source>
        <strain evidence="2 3">ALL</strain>
    </source>
</reference>
<feature type="transmembrane region" description="Helical" evidence="1">
    <location>
        <begin position="81"/>
        <end position="104"/>
    </location>
</feature>